<dbReference type="InterPro" id="IPR046347">
    <property type="entry name" value="bZIP_sf"/>
</dbReference>
<dbReference type="PANTHER" id="PTHR46408">
    <property type="entry name" value="BASIC LEUCINE ZIPPER 63"/>
    <property type="match status" value="1"/>
</dbReference>
<reference evidence="10" key="1">
    <citation type="submission" date="2022-08" db="EMBL/GenBank/DDBJ databases">
        <authorList>
            <person name="Gutierrez-Valencia J."/>
        </authorList>
    </citation>
    <scope>NUCLEOTIDE SEQUENCE</scope>
</reference>
<feature type="compositionally biased region" description="Low complexity" evidence="7">
    <location>
        <begin position="42"/>
        <end position="57"/>
    </location>
</feature>
<dbReference type="EMBL" id="CAMGYJ010000002">
    <property type="protein sequence ID" value="CAI0380715.1"/>
    <property type="molecule type" value="Genomic_DNA"/>
</dbReference>
<dbReference type="PROSITE" id="PS50217">
    <property type="entry name" value="BZIP"/>
    <property type="match status" value="1"/>
</dbReference>
<evidence type="ECO:0000313" key="11">
    <source>
        <dbReference type="Proteomes" id="UP001154282"/>
    </source>
</evidence>
<dbReference type="GO" id="GO:0005634">
    <property type="term" value="C:nucleus"/>
    <property type="evidence" value="ECO:0007669"/>
    <property type="project" value="UniProtKB-SubCell"/>
</dbReference>
<keyword evidence="11" id="KW-1185">Reference proteome</keyword>
<dbReference type="SMART" id="SM00338">
    <property type="entry name" value="BRLZ"/>
    <property type="match status" value="1"/>
</dbReference>
<feature type="domain" description="BZIP" evidence="8">
    <location>
        <begin position="237"/>
        <end position="289"/>
    </location>
</feature>
<evidence type="ECO:0000256" key="1">
    <source>
        <dbReference type="ARBA" id="ARBA00004123"/>
    </source>
</evidence>
<dbReference type="Pfam" id="PF12498">
    <property type="entry name" value="bZIP_C"/>
    <property type="match status" value="1"/>
</dbReference>
<evidence type="ECO:0000256" key="4">
    <source>
        <dbReference type="ARBA" id="ARBA00023125"/>
    </source>
</evidence>
<dbReference type="GO" id="GO:0003677">
    <property type="term" value="F:DNA binding"/>
    <property type="evidence" value="ECO:0007669"/>
    <property type="project" value="UniProtKB-KW"/>
</dbReference>
<proteinExistence type="inferred from homology"/>
<comment type="subcellular location">
    <subcellularLocation>
        <location evidence="1">Nucleus</location>
    </subcellularLocation>
</comment>
<feature type="region of interest" description="Disordered" evidence="7">
    <location>
        <begin position="1"/>
        <end position="72"/>
    </location>
</feature>
<accession>A0AAV0H5X2</accession>
<dbReference type="InterPro" id="IPR004827">
    <property type="entry name" value="bZIP"/>
</dbReference>
<dbReference type="EMBL" id="CAMGYJ010000002">
    <property type="protein sequence ID" value="CAI0380645.1"/>
    <property type="molecule type" value="Genomic_DNA"/>
</dbReference>
<evidence type="ECO:0000259" key="8">
    <source>
        <dbReference type="PROSITE" id="PS50217"/>
    </source>
</evidence>
<feature type="region of interest" description="Disordered" evidence="7">
    <location>
        <begin position="183"/>
        <end position="261"/>
    </location>
</feature>
<organism evidence="10 11">
    <name type="scientific">Linum tenue</name>
    <dbReference type="NCBI Taxonomy" id="586396"/>
    <lineage>
        <taxon>Eukaryota</taxon>
        <taxon>Viridiplantae</taxon>
        <taxon>Streptophyta</taxon>
        <taxon>Embryophyta</taxon>
        <taxon>Tracheophyta</taxon>
        <taxon>Spermatophyta</taxon>
        <taxon>Magnoliopsida</taxon>
        <taxon>eudicotyledons</taxon>
        <taxon>Gunneridae</taxon>
        <taxon>Pentapetalae</taxon>
        <taxon>rosids</taxon>
        <taxon>fabids</taxon>
        <taxon>Malpighiales</taxon>
        <taxon>Linaceae</taxon>
        <taxon>Linum</taxon>
    </lineage>
</organism>
<comment type="caution">
    <text evidence="10">The sequence shown here is derived from an EMBL/GenBank/DDBJ whole genome shotgun (WGS) entry which is preliminary data.</text>
</comment>
<dbReference type="AlphaFoldDB" id="A0AAV0H5X2"/>
<dbReference type="Pfam" id="PF00170">
    <property type="entry name" value="bZIP_1"/>
    <property type="match status" value="1"/>
</dbReference>
<dbReference type="PROSITE" id="PS00036">
    <property type="entry name" value="BZIP_BASIC"/>
    <property type="match status" value="1"/>
</dbReference>
<dbReference type="FunFam" id="1.20.5.170:FF:000020">
    <property type="entry name" value="BZIP transcription factor"/>
    <property type="match status" value="1"/>
</dbReference>
<dbReference type="GO" id="GO:0003700">
    <property type="term" value="F:DNA-binding transcription factor activity"/>
    <property type="evidence" value="ECO:0007669"/>
    <property type="project" value="InterPro"/>
</dbReference>
<dbReference type="Gene3D" id="1.20.5.170">
    <property type="match status" value="1"/>
</dbReference>
<evidence type="ECO:0000256" key="5">
    <source>
        <dbReference type="ARBA" id="ARBA00023163"/>
    </source>
</evidence>
<dbReference type="PANTHER" id="PTHR46408:SF5">
    <property type="entry name" value="BASIC LEUCINE ZIPPER 10"/>
    <property type="match status" value="1"/>
</dbReference>
<evidence type="ECO:0000313" key="10">
    <source>
        <dbReference type="EMBL" id="CAI0380715.1"/>
    </source>
</evidence>
<keyword evidence="4" id="KW-0238">DNA-binding</keyword>
<evidence type="ECO:0000256" key="7">
    <source>
        <dbReference type="SAM" id="MobiDB-lite"/>
    </source>
</evidence>
<keyword evidence="3" id="KW-0805">Transcription regulation</keyword>
<gene>
    <name evidence="9" type="ORF">LITE_LOCUS2765</name>
    <name evidence="10" type="ORF">LITE_LOCUS2796</name>
</gene>
<evidence type="ECO:0000313" key="9">
    <source>
        <dbReference type="EMBL" id="CAI0380645.1"/>
    </source>
</evidence>
<sequence length="449" mass="48943">MHSVFSADDFTDPFWQATPPAPAINRNQSEWDLERFLQEFPSSGSSSASNSTTTVPSQSPPATKPGNCNSDVMEIRQQPPQLHPHAHHPPSQPHQFPQPLDHAPMATIDTEEYRVFLKSQLDLACAAVAMTRTTAVKPPDFSPLPENQVPVTSANNFHLGSQLPDDVNPQVKIKGACLSKPIAQSEADRGSPGIPSLPTVQKKQEVLTRQTTSGSSRDDSDDDDLEGDTGTNGGPTDVKRKRRMQSNRESARRSRRRKQEQLNELETQVGHLRDERTTLLSRLTDVNHKSDEASVDNRVLKANIETLRAKVKMAEEQVKRVTGLNPLLLARSNVVVPNMGMHQYPGGIQANMDANESFHRPLPNMTPAPHLQPINNSGFGNKYMGSIAGSGSHALNGMTNISGNGMNSTMMPHMQKLIGPGIEQRPALAAANTSGHPHLGGVAKVDKKK</sequence>
<evidence type="ECO:0000256" key="6">
    <source>
        <dbReference type="ARBA" id="ARBA00023242"/>
    </source>
</evidence>
<evidence type="ECO:0000256" key="2">
    <source>
        <dbReference type="ARBA" id="ARBA00007163"/>
    </source>
</evidence>
<protein>
    <recommendedName>
        <fullName evidence="8">BZIP domain-containing protein</fullName>
    </recommendedName>
</protein>
<keyword evidence="5" id="KW-0804">Transcription</keyword>
<evidence type="ECO:0000256" key="3">
    <source>
        <dbReference type="ARBA" id="ARBA00023015"/>
    </source>
</evidence>
<keyword evidence="6" id="KW-0539">Nucleus</keyword>
<dbReference type="GO" id="GO:0046983">
    <property type="term" value="F:protein dimerization activity"/>
    <property type="evidence" value="ECO:0007669"/>
    <property type="project" value="UniProtKB-ARBA"/>
</dbReference>
<dbReference type="InterPro" id="IPR020983">
    <property type="entry name" value="Basic_leucine-zipper_C"/>
</dbReference>
<dbReference type="SUPFAM" id="SSF57959">
    <property type="entry name" value="Leucine zipper domain"/>
    <property type="match status" value="1"/>
</dbReference>
<dbReference type="Proteomes" id="UP001154282">
    <property type="component" value="Unassembled WGS sequence"/>
</dbReference>
<name>A0AAV0H5X2_9ROSI</name>
<comment type="similarity">
    <text evidence="2">Belongs to the bZIP family.</text>
</comment>